<reference evidence="5" key="1">
    <citation type="journal article" date="2013" name="Stand. Genomic Sci.">
        <title>Complete genome sequence of Coriobacterium glomerans type strain (PW2(T)) from the midgut of Pyrrhocoris apterus L. (red soldier bug).</title>
        <authorList>
            <person name="Stackebrandt E."/>
            <person name="Zeytun A."/>
            <person name="Lapidus A."/>
            <person name="Nolan M."/>
            <person name="Lucas S."/>
            <person name="Hammon N."/>
            <person name="Deshpande S."/>
            <person name="Cheng J.F."/>
            <person name="Tapia R."/>
            <person name="Goodwin L.A."/>
            <person name="Pitluck S."/>
            <person name="Liolios K."/>
            <person name="Pagani I."/>
            <person name="Ivanova N."/>
            <person name="Mavromatis K."/>
            <person name="Mikhailova N."/>
            <person name="Huntemann M."/>
            <person name="Pati A."/>
            <person name="Chen A."/>
            <person name="Palaniappan K."/>
            <person name="Chang Y.J."/>
            <person name="Land M."/>
            <person name="Hauser L."/>
            <person name="Rohde M."/>
            <person name="Pukall R."/>
            <person name="Goker M."/>
            <person name="Detter J.C."/>
            <person name="Woyke T."/>
            <person name="Bristow J."/>
            <person name="Eisen J.A."/>
            <person name="Markowitz V."/>
            <person name="Hugenholtz P."/>
            <person name="Kyrpides N.C."/>
            <person name="Klenk H.P."/>
        </authorList>
    </citation>
    <scope>NUCLEOTIDE SEQUENCE</scope>
    <source>
        <strain evidence="5">ATCC 49209 / DSM 20642 / JCM 10262 / PW2</strain>
    </source>
</reference>
<dbReference type="GO" id="GO:0009236">
    <property type="term" value="P:cobalamin biosynthetic process"/>
    <property type="evidence" value="ECO:0007669"/>
    <property type="project" value="InterPro"/>
</dbReference>
<dbReference type="GO" id="GO:0004359">
    <property type="term" value="F:glutaminase activity"/>
    <property type="evidence" value="ECO:0007669"/>
    <property type="project" value="UniProtKB-UniRule"/>
</dbReference>
<dbReference type="eggNOG" id="COG3442">
    <property type="taxonomic scope" value="Bacteria"/>
</dbReference>
<dbReference type="KEGG" id="cgo:Corgl_1608"/>
<dbReference type="UniPathway" id="UPA00219"/>
<keyword evidence="2" id="KW-0378">Hydrolase</keyword>
<dbReference type="EC" id="6.3.5.13" evidence="2"/>
<keyword evidence="5" id="KW-1185">Reference proteome</keyword>
<comment type="function">
    <text evidence="2">The lipid II isoglutaminyl synthase complex catalyzes the formation of alpha-D-isoglutamine in the cell wall lipid II stem peptide. The GatD subunit catalyzes the hydrolysis of glutamine to glutamate and ammonia. The resulting ammonia molecule is channeled to the active site of MurT.</text>
</comment>
<evidence type="ECO:0000256" key="2">
    <source>
        <dbReference type="HAMAP-Rule" id="MF_02213"/>
    </source>
</evidence>
<evidence type="ECO:0000259" key="3">
    <source>
        <dbReference type="Pfam" id="PF07685"/>
    </source>
</evidence>
<keyword evidence="2" id="KW-0436">Ligase</keyword>
<gene>
    <name evidence="2" type="primary">gatD</name>
    <name evidence="4" type="ordered locus">Corgl_1608</name>
</gene>
<comment type="catalytic activity">
    <reaction evidence="2">
        <text>beta-D-GlcNAc-(1-&gt;4)-Mur2Ac(oyl-L-Ala-gamma-D-Glu-L-Lys-D-Ala-D-Ala)-di-trans,octa-cis-undecaprenyl diphosphate + L-glutamine + ATP + H2O = beta-D-GlcNAc-(1-&gt;4)-Mur2Ac(oyl-L-Ala-D-isoglutaminyl-L-Lys-D-Ala-D-Ala)-di-trans,octa-cis-undecaprenyl diphosphate + L-glutamate + ADP + phosphate + H(+)</text>
        <dbReference type="Rhea" id="RHEA:57928"/>
        <dbReference type="ChEBI" id="CHEBI:15377"/>
        <dbReference type="ChEBI" id="CHEBI:15378"/>
        <dbReference type="ChEBI" id="CHEBI:29985"/>
        <dbReference type="ChEBI" id="CHEBI:30616"/>
        <dbReference type="ChEBI" id="CHEBI:43474"/>
        <dbReference type="ChEBI" id="CHEBI:58359"/>
        <dbReference type="ChEBI" id="CHEBI:60033"/>
        <dbReference type="ChEBI" id="CHEBI:62233"/>
        <dbReference type="ChEBI" id="CHEBI:456216"/>
        <dbReference type="EC" id="6.3.5.13"/>
    </reaction>
</comment>
<keyword evidence="1 2" id="KW-0315">Glutamine amidotransferase</keyword>
<dbReference type="GO" id="GO:0140282">
    <property type="term" value="F:carbon-nitrogen ligase activity on lipid II"/>
    <property type="evidence" value="ECO:0007669"/>
    <property type="project" value="UniProtKB-UniRule"/>
</dbReference>
<comment type="catalytic activity">
    <reaction evidence="2">
        <text>L-glutamine + H2O = L-glutamate + NH4(+)</text>
        <dbReference type="Rhea" id="RHEA:15889"/>
        <dbReference type="ChEBI" id="CHEBI:15377"/>
        <dbReference type="ChEBI" id="CHEBI:28938"/>
        <dbReference type="ChEBI" id="CHEBI:29985"/>
        <dbReference type="ChEBI" id="CHEBI:58359"/>
        <dbReference type="EC" id="3.5.1.2"/>
    </reaction>
</comment>
<dbReference type="InterPro" id="IPR043702">
    <property type="entry name" value="Lipid_II_synth_GatD"/>
</dbReference>
<dbReference type="HOGENOM" id="CLU_064047_0_0_11"/>
<dbReference type="PANTHER" id="PTHR21343:SF9">
    <property type="entry name" value="LIPID II ISOGLUTAMINYL SYNTHASE (GLUTAMINE-HYDROLYZING) SUBUNIT GATD"/>
    <property type="match status" value="1"/>
</dbReference>
<dbReference type="GO" id="GO:0071555">
    <property type="term" value="P:cell wall organization"/>
    <property type="evidence" value="ECO:0007669"/>
    <property type="project" value="UniProtKB-KW"/>
</dbReference>
<dbReference type="InterPro" id="IPR011698">
    <property type="entry name" value="GATase_3"/>
</dbReference>
<accession>F2N931</accession>
<dbReference type="HAMAP" id="MF_02213">
    <property type="entry name" value="Lipid_II_synth_GatD"/>
    <property type="match status" value="1"/>
</dbReference>
<dbReference type="SUPFAM" id="SSF52317">
    <property type="entry name" value="Class I glutamine amidotransferase-like"/>
    <property type="match status" value="1"/>
</dbReference>
<dbReference type="EMBL" id="CP002628">
    <property type="protein sequence ID" value="AEB07707.1"/>
    <property type="molecule type" value="Genomic_DNA"/>
</dbReference>
<organism evidence="4 5">
    <name type="scientific">Coriobacterium glomerans (strain ATCC 49209 / DSM 20642 / JCM 10262 / PW2)</name>
    <dbReference type="NCBI Taxonomy" id="700015"/>
    <lineage>
        <taxon>Bacteria</taxon>
        <taxon>Bacillati</taxon>
        <taxon>Actinomycetota</taxon>
        <taxon>Coriobacteriia</taxon>
        <taxon>Coriobacteriales</taxon>
        <taxon>Coriobacteriaceae</taxon>
        <taxon>Coriobacterium</taxon>
    </lineage>
</organism>
<dbReference type="AlphaFoldDB" id="F2N931"/>
<feature type="binding site" evidence="2">
    <location>
        <position position="167"/>
    </location>
    <ligand>
        <name>substrate</name>
    </ligand>
</feature>
<dbReference type="EC" id="3.5.1.2" evidence="2"/>
<feature type="active site" description="Nucleophile" evidence="2">
    <location>
        <position position="133"/>
    </location>
</feature>
<dbReference type="Proteomes" id="UP000006851">
    <property type="component" value="Chromosome"/>
</dbReference>
<dbReference type="InterPro" id="IPR033949">
    <property type="entry name" value="CobQ_GATase1"/>
</dbReference>
<feature type="domain" description="CobB/CobQ-like glutamine amidotransferase" evidence="3">
    <location>
        <begin position="46"/>
        <end position="238"/>
    </location>
</feature>
<name>F2N931_CORGP</name>
<comment type="subunit">
    <text evidence="2">Forms a heterodimer with MurT.</text>
</comment>
<dbReference type="PROSITE" id="PS51274">
    <property type="entry name" value="GATASE_COBBQ"/>
    <property type="match status" value="1"/>
</dbReference>
<evidence type="ECO:0000313" key="4">
    <source>
        <dbReference type="EMBL" id="AEB07707.1"/>
    </source>
</evidence>
<dbReference type="CDD" id="cd01750">
    <property type="entry name" value="GATase1_CobQ"/>
    <property type="match status" value="1"/>
</dbReference>
<dbReference type="STRING" id="700015.Corgl_1608"/>
<comment type="pathway">
    <text evidence="2">Cell wall biogenesis; peptidoglycan biosynthesis.</text>
</comment>
<keyword evidence="2" id="KW-0961">Cell wall biogenesis/degradation</keyword>
<feature type="active site" evidence="2">
    <location>
        <position position="231"/>
    </location>
</feature>
<sequence>MTEMNATLPSDQTRGRANAVNEAACERMRPTEDEHVTSTADRAVDVLFLYSKDMNIYGDFGNLLTIRRRLALYGYDARLHFYNPGDDWPDHVDLILGGGGQDLGQKMICEDLSARADSLRSLVRAGTPALVVCGLYQLFGHFFESIDGTRMEGIGIFDAYTIGQADRLIGNVVEQSSQFGEIIGYENHSGQTFLEEGATPLGEVDRESMGNNGVDRTEGARAFNAIGTYLHGSLLPKNPLVADFLIRTAIERRYGRFAPKQIEEQRRELQLLDDLAQRARSVAAHRPR</sequence>
<proteinExistence type="inferred from homology"/>
<dbReference type="Pfam" id="PF07685">
    <property type="entry name" value="GATase_3"/>
    <property type="match status" value="1"/>
</dbReference>
<keyword evidence="2" id="KW-0133">Cell shape</keyword>
<evidence type="ECO:0000256" key="1">
    <source>
        <dbReference type="ARBA" id="ARBA00022962"/>
    </source>
</evidence>
<comment type="similarity">
    <text evidence="2">Belongs to the CobB/CobQ family. GatD subfamily.</text>
</comment>
<dbReference type="GO" id="GO:0009252">
    <property type="term" value="P:peptidoglycan biosynthetic process"/>
    <property type="evidence" value="ECO:0007669"/>
    <property type="project" value="UniProtKB-UniRule"/>
</dbReference>
<keyword evidence="2" id="KW-0573">Peptidoglycan synthesis</keyword>
<dbReference type="InterPro" id="IPR029062">
    <property type="entry name" value="Class_I_gatase-like"/>
</dbReference>
<dbReference type="GO" id="GO:0008360">
    <property type="term" value="P:regulation of cell shape"/>
    <property type="evidence" value="ECO:0007669"/>
    <property type="project" value="UniProtKB-KW"/>
</dbReference>
<protein>
    <recommendedName>
        <fullName evidence="2">Lipid II isoglutaminyl synthase (glutamine-hydrolyzing) subunit GatD</fullName>
        <ecNumber evidence="2">6.3.5.13</ecNumber>
    </recommendedName>
    <alternativeName>
        <fullName evidence="2">Lipid II isoglutaminyl synthase glutaminase subunit</fullName>
        <ecNumber evidence="2">3.5.1.2</ecNumber>
    </alternativeName>
</protein>
<dbReference type="PANTHER" id="PTHR21343">
    <property type="entry name" value="DETHIOBIOTIN SYNTHETASE"/>
    <property type="match status" value="1"/>
</dbReference>
<evidence type="ECO:0000313" key="5">
    <source>
        <dbReference type="Proteomes" id="UP000006851"/>
    </source>
</evidence>